<feature type="domain" description="DUF403" evidence="1">
    <location>
        <begin position="511"/>
        <end position="831"/>
    </location>
</feature>
<dbReference type="Gene3D" id="3.40.50.11290">
    <property type="match status" value="1"/>
</dbReference>
<dbReference type="STRING" id="1122198.SAMN02745729_11236"/>
<proteinExistence type="predicted"/>
<feature type="domain" description="Circularly permuted ATP-grasp type 2" evidence="2">
    <location>
        <begin position="88"/>
        <end position="463"/>
    </location>
</feature>
<dbReference type="Proteomes" id="UP000242469">
    <property type="component" value="Unassembled WGS sequence"/>
</dbReference>
<dbReference type="EMBL" id="FNRJ01000012">
    <property type="protein sequence ID" value="SEA99028.1"/>
    <property type="molecule type" value="Genomic_DNA"/>
</dbReference>
<dbReference type="SUPFAM" id="SSF56059">
    <property type="entry name" value="Glutathione synthetase ATP-binding domain-like"/>
    <property type="match status" value="1"/>
</dbReference>
<evidence type="ECO:0000313" key="4">
    <source>
        <dbReference type="Proteomes" id="UP000242469"/>
    </source>
</evidence>
<dbReference type="InterPro" id="IPR025841">
    <property type="entry name" value="CP_ATPgrasp_2"/>
</dbReference>
<dbReference type="RefSeq" id="WP_254775040.1">
    <property type="nucleotide sequence ID" value="NZ_FNRJ01000012.1"/>
</dbReference>
<dbReference type="Gene3D" id="3.30.1490.270">
    <property type="match status" value="1"/>
</dbReference>
<dbReference type="AlphaFoldDB" id="A0A1H4FQR7"/>
<evidence type="ECO:0000313" key="3">
    <source>
        <dbReference type="EMBL" id="SEA99028.1"/>
    </source>
</evidence>
<evidence type="ECO:0000259" key="2">
    <source>
        <dbReference type="Pfam" id="PF14403"/>
    </source>
</evidence>
<dbReference type="PANTHER" id="PTHR34595:SF2">
    <property type="entry name" value="BLR2978 PROTEIN"/>
    <property type="match status" value="1"/>
</dbReference>
<dbReference type="InterPro" id="IPR051680">
    <property type="entry name" value="ATP-dep_Glu-Cys_Ligase-2"/>
</dbReference>
<sequence>MATDNLTPPPEALLQYAPRDGRFDEAFAADSRIRPHWQYVLDALSRLGIAGLQNRQHKAQRILRDDGANYNMVGQPQKTRVWGLDPVPLLIGSEEWSRIEAGLSERAELFDLILRDLYGPRELIRNRILPAELILSHSGFLRACQGLNMPGEQQLILHAVDMVRGPDGQMQVVADRTQAPSGAGYALENRTVMSRILPSLIRDSQVHRLALFFQALRRKLNSLAPNGGTPRVVILTPGAYSETYFEHTYLANYLGYSLVQGGDLTVRDGFVWMKSLDGLHRVDVILRRVDDIWCDPVELRGDSHLGVPGLLEAVRAGNVVVANPLGSGILENPALLKYMPRISEFFLGHPLTLPSARTWWLGDPADREYVLTHLPELIIKPTSRRPGQQSVYGAQLDEKGLAHWHRELTRNPAQWVAQEANLPSTSPTLQRGGLRPSPTVLRGFAVADEGSYTVMSGGLTRVASSGRQMVVSNQLGATSKDTWVLASEPQRLTTLREQQTSLLSGEQSSDLPSRVVENLFWMGRYSERAESATRLLRTTFMQLNSASTLPDSVRHQLLQSVTEVTGTQPGFSPQDPQTFDNPETELLNVILDSGRFGSVCSNVQAMLSCTEEAREMLSGDTHRVLSDLRDTLNDLPAQLQPDSLAAPEEALDPLITSLLALSGLSQESMIRGFGWRFLEMGRRLERTLQTTLLLRALLVPVLDDDAEEQLLEAALMCGEVLVTYRRRYRSQPELRNALVLLLLDRSNPRSLQYQLDQLTQHLYELQGGASTSLLSEERRTLLEARTLLQLSRAEQLAELDDQGQRQALDTLLSQLFERLTATATLIAGHYFEHQRNPQQLVNTRWGDEE</sequence>
<accession>A0A1H4FQR7</accession>
<keyword evidence="4" id="KW-1185">Reference proteome</keyword>
<evidence type="ECO:0000259" key="1">
    <source>
        <dbReference type="Pfam" id="PF04168"/>
    </source>
</evidence>
<name>A0A1H4FQR7_9GAMM</name>
<dbReference type="Pfam" id="PF14403">
    <property type="entry name" value="CP_ATPgrasp_2"/>
    <property type="match status" value="1"/>
</dbReference>
<dbReference type="PANTHER" id="PTHR34595">
    <property type="entry name" value="BLR5612 PROTEIN"/>
    <property type="match status" value="1"/>
</dbReference>
<organism evidence="3 4">
    <name type="scientific">Marinobacterium iners DSM 11526</name>
    <dbReference type="NCBI Taxonomy" id="1122198"/>
    <lineage>
        <taxon>Bacteria</taxon>
        <taxon>Pseudomonadati</taxon>
        <taxon>Pseudomonadota</taxon>
        <taxon>Gammaproteobacteria</taxon>
        <taxon>Oceanospirillales</taxon>
        <taxon>Oceanospirillaceae</taxon>
        <taxon>Marinobacterium</taxon>
    </lineage>
</organism>
<protein>
    <submittedName>
        <fullName evidence="3">Uncharacterized conserved protein, circularly permuted ATPgrasp superfamily</fullName>
    </submittedName>
</protein>
<dbReference type="InterPro" id="IPR007296">
    <property type="entry name" value="DUF403"/>
</dbReference>
<gene>
    <name evidence="3" type="ORF">SAMN02745729_11236</name>
</gene>
<dbReference type="Pfam" id="PF04168">
    <property type="entry name" value="Alpha-E"/>
    <property type="match status" value="1"/>
</dbReference>
<reference evidence="4" key="1">
    <citation type="submission" date="2016-10" db="EMBL/GenBank/DDBJ databases">
        <authorList>
            <person name="Varghese N."/>
            <person name="Submissions S."/>
        </authorList>
    </citation>
    <scope>NUCLEOTIDE SEQUENCE [LARGE SCALE GENOMIC DNA]</scope>
    <source>
        <strain evidence="4">DSM 11526</strain>
    </source>
</reference>